<name>A0A2H0WQB3_9BACT</name>
<protein>
    <submittedName>
        <fullName evidence="1">Uncharacterized protein</fullName>
    </submittedName>
</protein>
<dbReference type="EMBL" id="PEZI01000009">
    <property type="protein sequence ID" value="PIS14854.1"/>
    <property type="molecule type" value="Genomic_DNA"/>
</dbReference>
<proteinExistence type="predicted"/>
<dbReference type="AlphaFoldDB" id="A0A2H0WQB3"/>
<sequence>MTLIATNIFSKLTKEDKQELRDFNEKFGKIDVYEYITEALDIKDVVTFILEGFDVKNFLRDSILWDLLKELIQKLVELSASRTGKSNKINFWVKDTRTQPPLNISFSIMETGAIPELLISLKQTLDKQVGEDFQKGKIIWITYDIEKKEWNIKVF</sequence>
<organism evidence="1 2">
    <name type="scientific">Candidatus Shapirobacteria bacterium CG09_land_8_20_14_0_10_39_12</name>
    <dbReference type="NCBI Taxonomy" id="1974885"/>
    <lineage>
        <taxon>Bacteria</taxon>
        <taxon>Candidatus Shapironibacteriota</taxon>
    </lineage>
</organism>
<comment type="caution">
    <text evidence="1">The sequence shown here is derived from an EMBL/GenBank/DDBJ whole genome shotgun (WGS) entry which is preliminary data.</text>
</comment>
<accession>A0A2H0WQB3</accession>
<reference evidence="2" key="1">
    <citation type="submission" date="2017-09" db="EMBL/GenBank/DDBJ databases">
        <title>Depth-based differentiation of microbial function through sediment-hosted aquifers and enrichment of novel symbionts in the deep terrestrial subsurface.</title>
        <authorList>
            <person name="Probst A.J."/>
            <person name="Ladd B."/>
            <person name="Jarett J.K."/>
            <person name="Geller-Mcgrath D.E."/>
            <person name="Sieber C.M.K."/>
            <person name="Emerson J.B."/>
            <person name="Anantharaman K."/>
            <person name="Thomas B.C."/>
            <person name="Malmstrom R."/>
            <person name="Stieglmeier M."/>
            <person name="Klingl A."/>
            <person name="Woyke T."/>
            <person name="Ryan C.M."/>
            <person name="Banfield J.F."/>
        </authorList>
    </citation>
    <scope>NUCLEOTIDE SEQUENCE [LARGE SCALE GENOMIC DNA]</scope>
</reference>
<evidence type="ECO:0000313" key="2">
    <source>
        <dbReference type="Proteomes" id="UP000230775"/>
    </source>
</evidence>
<evidence type="ECO:0000313" key="1">
    <source>
        <dbReference type="EMBL" id="PIS14854.1"/>
    </source>
</evidence>
<dbReference type="Proteomes" id="UP000230775">
    <property type="component" value="Unassembled WGS sequence"/>
</dbReference>
<gene>
    <name evidence="1" type="ORF">COT64_00410</name>
</gene>